<gene>
    <name evidence="1" type="ORF">AAAU72_08120</name>
</gene>
<protein>
    <submittedName>
        <fullName evidence="1">Transposon-encoded TnpW family protein</fullName>
    </submittedName>
</protein>
<reference evidence="1 2" key="1">
    <citation type="submission" date="2024-04" db="EMBL/GenBank/DDBJ databases">
        <title>Human intestinal bacterial collection.</title>
        <authorList>
            <person name="Pauvert C."/>
            <person name="Hitch T.C.A."/>
            <person name="Clavel T."/>
        </authorList>
    </citation>
    <scope>NUCLEOTIDE SEQUENCE [LARGE SCALE GENOMIC DNA]</scope>
    <source>
        <strain evidence="1 2">CLA-AA-H236</strain>
    </source>
</reference>
<keyword evidence="2" id="KW-1185">Reference proteome</keyword>
<organism evidence="1 2">
    <name type="scientific">Faecalibacterium longum</name>
    <dbReference type="NCBI Taxonomy" id="1851428"/>
    <lineage>
        <taxon>Bacteria</taxon>
        <taxon>Bacillati</taxon>
        <taxon>Bacillota</taxon>
        <taxon>Clostridia</taxon>
        <taxon>Eubacteriales</taxon>
        <taxon>Oscillospiraceae</taxon>
        <taxon>Faecalibacterium</taxon>
    </lineage>
</organism>
<dbReference type="Pfam" id="PF14202">
    <property type="entry name" value="TnpW"/>
    <property type="match status" value="1"/>
</dbReference>
<dbReference type="EMBL" id="JBBNIB010000121">
    <property type="protein sequence ID" value="MEQ2688137.1"/>
    <property type="molecule type" value="Genomic_DNA"/>
</dbReference>
<evidence type="ECO:0000313" key="1">
    <source>
        <dbReference type="EMBL" id="MEQ2688137.1"/>
    </source>
</evidence>
<evidence type="ECO:0000313" key="2">
    <source>
        <dbReference type="Proteomes" id="UP001439984"/>
    </source>
</evidence>
<sequence length="101" mass="11533">MNALKALRAAPISMGRGEIPVELCQQPSGFAYFVYSMVLYYERVNTMQNEKIAAPQMVREYKIGNTTYVVKSHSRPDATEDAVSKVKRLIRNDLRKKPQKP</sequence>
<proteinExistence type="predicted"/>
<comment type="caution">
    <text evidence="1">The sequence shown here is derived from an EMBL/GenBank/DDBJ whole genome shotgun (WGS) entry which is preliminary data.</text>
</comment>
<accession>A0ABV1IMR7</accession>
<dbReference type="InterPro" id="IPR026990">
    <property type="entry name" value="TnpW"/>
</dbReference>
<dbReference type="Proteomes" id="UP001439984">
    <property type="component" value="Unassembled WGS sequence"/>
</dbReference>
<name>A0ABV1IMR7_9FIRM</name>